<accession>A0A6A1UZL4</accession>
<dbReference type="Proteomes" id="UP000516437">
    <property type="component" value="Chromosome 7"/>
</dbReference>
<evidence type="ECO:0000313" key="3">
    <source>
        <dbReference type="Proteomes" id="UP000516437"/>
    </source>
</evidence>
<protein>
    <recommendedName>
        <fullName evidence="1">DUF7734 domain-containing protein</fullName>
    </recommendedName>
</protein>
<feature type="domain" description="DUF7734" evidence="1">
    <location>
        <begin position="78"/>
        <end position="165"/>
    </location>
</feature>
<comment type="caution">
    <text evidence="2">The sequence shown here is derived from an EMBL/GenBank/DDBJ whole genome shotgun (WGS) entry which is preliminary data.</text>
</comment>
<sequence length="168" mass="18449">MRIGQMLKRSVVLSLPPTSPLSLKANTSPCRVSILFANKVPKVGSQLRALRCAARRRVIRYDEEEDGDEGYGHNEDIAILELYSQSAKGEALLVHAVVDEEEVEVLIFKGFSSCLSGRTSPDPSRSVLPAGAVIKSIDRIKGPFDPSNTEYIQEGLTWEAFKTTLLTS</sequence>
<reference evidence="2 3" key="1">
    <citation type="journal article" date="2019" name="Plant Biotechnol. J.">
        <title>The red bayberry genome and genetic basis of sex determination.</title>
        <authorList>
            <person name="Jia H.M."/>
            <person name="Jia H.J."/>
            <person name="Cai Q.L."/>
            <person name="Wang Y."/>
            <person name="Zhao H.B."/>
            <person name="Yang W.F."/>
            <person name="Wang G.Y."/>
            <person name="Li Y.H."/>
            <person name="Zhan D.L."/>
            <person name="Shen Y.T."/>
            <person name="Niu Q.F."/>
            <person name="Chang L."/>
            <person name="Qiu J."/>
            <person name="Zhao L."/>
            <person name="Xie H.B."/>
            <person name="Fu W.Y."/>
            <person name="Jin J."/>
            <person name="Li X.W."/>
            <person name="Jiao Y."/>
            <person name="Zhou C.C."/>
            <person name="Tu T."/>
            <person name="Chai C.Y."/>
            <person name="Gao J.L."/>
            <person name="Fan L.J."/>
            <person name="van de Weg E."/>
            <person name="Wang J.Y."/>
            <person name="Gao Z.S."/>
        </authorList>
    </citation>
    <scope>NUCLEOTIDE SEQUENCE [LARGE SCALE GENOMIC DNA]</scope>
    <source>
        <tissue evidence="2">Leaves</tissue>
    </source>
</reference>
<evidence type="ECO:0000313" key="2">
    <source>
        <dbReference type="EMBL" id="KAB1205835.1"/>
    </source>
</evidence>
<dbReference type="PANTHER" id="PTHR36729">
    <property type="entry name" value="EXPRESSED PROTEIN"/>
    <property type="match status" value="1"/>
</dbReference>
<dbReference type="OrthoDB" id="2018366at2759"/>
<dbReference type="InterPro" id="IPR056636">
    <property type="entry name" value="DUF7734"/>
</dbReference>
<evidence type="ECO:0000259" key="1">
    <source>
        <dbReference type="Pfam" id="PF24869"/>
    </source>
</evidence>
<name>A0A6A1UZL4_9ROSI</name>
<proteinExistence type="predicted"/>
<gene>
    <name evidence="2" type="ORF">CJ030_MR7G027980</name>
</gene>
<dbReference type="AlphaFoldDB" id="A0A6A1UZL4"/>
<dbReference type="PANTHER" id="PTHR36729:SF2">
    <property type="entry name" value="EXPRESSED PROTEIN"/>
    <property type="match status" value="1"/>
</dbReference>
<keyword evidence="3" id="KW-1185">Reference proteome</keyword>
<dbReference type="EMBL" id="RXIC02000025">
    <property type="protein sequence ID" value="KAB1205835.1"/>
    <property type="molecule type" value="Genomic_DNA"/>
</dbReference>
<organism evidence="2 3">
    <name type="scientific">Morella rubra</name>
    <name type="common">Chinese bayberry</name>
    <dbReference type="NCBI Taxonomy" id="262757"/>
    <lineage>
        <taxon>Eukaryota</taxon>
        <taxon>Viridiplantae</taxon>
        <taxon>Streptophyta</taxon>
        <taxon>Embryophyta</taxon>
        <taxon>Tracheophyta</taxon>
        <taxon>Spermatophyta</taxon>
        <taxon>Magnoliopsida</taxon>
        <taxon>eudicotyledons</taxon>
        <taxon>Gunneridae</taxon>
        <taxon>Pentapetalae</taxon>
        <taxon>rosids</taxon>
        <taxon>fabids</taxon>
        <taxon>Fagales</taxon>
        <taxon>Myricaceae</taxon>
        <taxon>Morella</taxon>
    </lineage>
</organism>
<dbReference type="Pfam" id="PF24869">
    <property type="entry name" value="DUF7734"/>
    <property type="match status" value="1"/>
</dbReference>
<dbReference type="GO" id="GO:0009507">
    <property type="term" value="C:chloroplast"/>
    <property type="evidence" value="ECO:0007669"/>
    <property type="project" value="TreeGrafter"/>
</dbReference>